<sequence>MAINYDSGKKIRKSDEHETLESKGKFSNTTCMKKVIEGCRPLSDPHFNFIFGMIFHQDDDQEHELLPPFSEEGHQISQTADMFIVRPENRSYLQRNDDTISLHFVDS</sequence>
<feature type="region of interest" description="Disordered" evidence="1">
    <location>
        <begin position="1"/>
        <end position="24"/>
    </location>
</feature>
<proteinExistence type="predicted"/>
<evidence type="ECO:0000313" key="2">
    <source>
        <dbReference type="EMBL" id="GFY20327.1"/>
    </source>
</evidence>
<evidence type="ECO:0000256" key="1">
    <source>
        <dbReference type="SAM" id="MobiDB-lite"/>
    </source>
</evidence>
<protein>
    <submittedName>
        <fullName evidence="2">Uncharacterized protein</fullName>
    </submittedName>
</protein>
<keyword evidence="3" id="KW-1185">Reference proteome</keyword>
<feature type="compositionally biased region" description="Basic and acidic residues" evidence="1">
    <location>
        <begin position="7"/>
        <end position="24"/>
    </location>
</feature>
<dbReference type="EMBL" id="BMAU01021355">
    <property type="protein sequence ID" value="GFY20327.1"/>
    <property type="molecule type" value="Genomic_DNA"/>
</dbReference>
<dbReference type="AlphaFoldDB" id="A0A8X6SUL4"/>
<evidence type="ECO:0000313" key="3">
    <source>
        <dbReference type="Proteomes" id="UP000887159"/>
    </source>
</evidence>
<dbReference type="Proteomes" id="UP000887159">
    <property type="component" value="Unassembled WGS sequence"/>
</dbReference>
<comment type="caution">
    <text evidence="2">The sequence shown here is derived from an EMBL/GenBank/DDBJ whole genome shotgun (WGS) entry which is preliminary data.</text>
</comment>
<accession>A0A8X6SUL4</accession>
<gene>
    <name evidence="2" type="ORF">TNCV_209591</name>
</gene>
<reference evidence="2" key="1">
    <citation type="submission" date="2020-08" db="EMBL/GenBank/DDBJ databases">
        <title>Multicomponent nature underlies the extraordinary mechanical properties of spider dragline silk.</title>
        <authorList>
            <person name="Kono N."/>
            <person name="Nakamura H."/>
            <person name="Mori M."/>
            <person name="Yoshida Y."/>
            <person name="Ohtoshi R."/>
            <person name="Malay A.D."/>
            <person name="Moran D.A.P."/>
            <person name="Tomita M."/>
            <person name="Numata K."/>
            <person name="Arakawa K."/>
        </authorList>
    </citation>
    <scope>NUCLEOTIDE SEQUENCE</scope>
</reference>
<organism evidence="2 3">
    <name type="scientific">Trichonephila clavipes</name>
    <name type="common">Golden silk orbweaver</name>
    <name type="synonym">Nephila clavipes</name>
    <dbReference type="NCBI Taxonomy" id="2585209"/>
    <lineage>
        <taxon>Eukaryota</taxon>
        <taxon>Metazoa</taxon>
        <taxon>Ecdysozoa</taxon>
        <taxon>Arthropoda</taxon>
        <taxon>Chelicerata</taxon>
        <taxon>Arachnida</taxon>
        <taxon>Araneae</taxon>
        <taxon>Araneomorphae</taxon>
        <taxon>Entelegynae</taxon>
        <taxon>Araneoidea</taxon>
        <taxon>Nephilidae</taxon>
        <taxon>Trichonephila</taxon>
    </lineage>
</organism>
<name>A0A8X6SUL4_TRICX</name>